<dbReference type="PANTHER" id="PTHR30543">
    <property type="entry name" value="CHROMATE REDUCTASE"/>
    <property type="match status" value="1"/>
</dbReference>
<sequence length="186" mass="20427">MTRIGYIVGSLSSTSINRRLAKALERVAPADIELHEIRIDELPFYTPDADPDYPQVARDFKQAIADVDGVIIVTPEYSRSIPGYLKNALDWASRPWGQNSFTGKPTAVLGTSSGPISAAIAQQHLKSILTHFAAPQLGQPEGFIQSVPGLFTEDGDVTNEETRAFLVAYLQAFKELIERVNRADAR</sequence>
<dbReference type="GO" id="GO:0010181">
    <property type="term" value="F:FMN binding"/>
    <property type="evidence" value="ECO:0007669"/>
    <property type="project" value="TreeGrafter"/>
</dbReference>
<dbReference type="RefSeq" id="WP_245701468.1">
    <property type="nucleotide sequence ID" value="NZ_FNGP01000001.1"/>
</dbReference>
<proteinExistence type="predicted"/>
<feature type="domain" description="NADPH-dependent FMN reductase-like" evidence="1">
    <location>
        <begin position="3"/>
        <end position="141"/>
    </location>
</feature>
<dbReference type="InterPro" id="IPR050712">
    <property type="entry name" value="NAD(P)H-dep_reductase"/>
</dbReference>
<dbReference type="Pfam" id="PF03358">
    <property type="entry name" value="FMN_red"/>
    <property type="match status" value="1"/>
</dbReference>
<dbReference type="Proteomes" id="UP000199475">
    <property type="component" value="Unassembled WGS sequence"/>
</dbReference>
<dbReference type="AlphaFoldDB" id="A0A1G9I588"/>
<dbReference type="SUPFAM" id="SSF52218">
    <property type="entry name" value="Flavoproteins"/>
    <property type="match status" value="1"/>
</dbReference>
<protein>
    <submittedName>
        <fullName evidence="2">NAD(P)H-dependent FMN reductase</fullName>
    </submittedName>
</protein>
<dbReference type="Gene3D" id="3.40.50.360">
    <property type="match status" value="1"/>
</dbReference>
<evidence type="ECO:0000313" key="2">
    <source>
        <dbReference type="EMBL" id="SDL19963.1"/>
    </source>
</evidence>
<dbReference type="GO" id="GO:0016491">
    <property type="term" value="F:oxidoreductase activity"/>
    <property type="evidence" value="ECO:0007669"/>
    <property type="project" value="InterPro"/>
</dbReference>
<gene>
    <name evidence="2" type="ORF">SAMN04488242_0714</name>
</gene>
<dbReference type="PANTHER" id="PTHR30543:SF21">
    <property type="entry name" value="NAD(P)H-DEPENDENT FMN REDUCTASE LOT6"/>
    <property type="match status" value="1"/>
</dbReference>
<keyword evidence="3" id="KW-1185">Reference proteome</keyword>
<dbReference type="InterPro" id="IPR029039">
    <property type="entry name" value="Flavoprotein-like_sf"/>
</dbReference>
<reference evidence="2 3" key="1">
    <citation type="submission" date="2016-10" db="EMBL/GenBank/DDBJ databases">
        <authorList>
            <person name="de Groot N.N."/>
        </authorList>
    </citation>
    <scope>NUCLEOTIDE SEQUENCE [LARGE SCALE GENOMIC DNA]</scope>
    <source>
        <strain evidence="2 3">CGMCC 1.9159</strain>
    </source>
</reference>
<dbReference type="EMBL" id="FNGP01000001">
    <property type="protein sequence ID" value="SDL19963.1"/>
    <property type="molecule type" value="Genomic_DNA"/>
</dbReference>
<organism evidence="2 3">
    <name type="scientific">Tessaracoccus oleiagri</name>
    <dbReference type="NCBI Taxonomy" id="686624"/>
    <lineage>
        <taxon>Bacteria</taxon>
        <taxon>Bacillati</taxon>
        <taxon>Actinomycetota</taxon>
        <taxon>Actinomycetes</taxon>
        <taxon>Propionibacteriales</taxon>
        <taxon>Propionibacteriaceae</taxon>
        <taxon>Tessaracoccus</taxon>
    </lineage>
</organism>
<dbReference type="GO" id="GO:0005829">
    <property type="term" value="C:cytosol"/>
    <property type="evidence" value="ECO:0007669"/>
    <property type="project" value="TreeGrafter"/>
</dbReference>
<evidence type="ECO:0000259" key="1">
    <source>
        <dbReference type="Pfam" id="PF03358"/>
    </source>
</evidence>
<accession>A0A1G9I588</accession>
<dbReference type="InterPro" id="IPR005025">
    <property type="entry name" value="FMN_Rdtase-like_dom"/>
</dbReference>
<evidence type="ECO:0000313" key="3">
    <source>
        <dbReference type="Proteomes" id="UP000199475"/>
    </source>
</evidence>
<name>A0A1G9I588_9ACTN</name>
<dbReference type="STRING" id="686624.SAMN04488242_0714"/>